<comment type="caution">
    <text evidence="2">The sequence shown here is derived from an EMBL/GenBank/DDBJ whole genome shotgun (WGS) entry which is preliminary data.</text>
</comment>
<dbReference type="EMBL" id="QHLY01000012">
    <property type="protein sequence ID" value="PXA68331.1"/>
    <property type="molecule type" value="Genomic_DNA"/>
</dbReference>
<keyword evidence="3" id="KW-1185">Reference proteome</keyword>
<feature type="compositionally biased region" description="Polar residues" evidence="1">
    <location>
        <begin position="63"/>
        <end position="77"/>
    </location>
</feature>
<name>A0A317ZPC0_9MICO</name>
<dbReference type="RefSeq" id="WP_110127998.1">
    <property type="nucleotide sequence ID" value="NZ_QHLY01000012.1"/>
</dbReference>
<gene>
    <name evidence="2" type="ORF">CTB96_17085</name>
</gene>
<dbReference type="Proteomes" id="UP000246722">
    <property type="component" value="Unassembled WGS sequence"/>
</dbReference>
<proteinExistence type="predicted"/>
<evidence type="ECO:0000256" key="1">
    <source>
        <dbReference type="SAM" id="MobiDB-lite"/>
    </source>
</evidence>
<feature type="compositionally biased region" description="Basic and acidic residues" evidence="1">
    <location>
        <begin position="88"/>
        <end position="98"/>
    </location>
</feature>
<feature type="region of interest" description="Disordered" evidence="1">
    <location>
        <begin position="58"/>
        <end position="98"/>
    </location>
</feature>
<evidence type="ECO:0000313" key="2">
    <source>
        <dbReference type="EMBL" id="PXA68331.1"/>
    </source>
</evidence>
<accession>A0A317ZPC0</accession>
<organism evidence="2 3">
    <name type="scientific">Cryobacterium arcticum</name>
    <dbReference type="NCBI Taxonomy" id="670052"/>
    <lineage>
        <taxon>Bacteria</taxon>
        <taxon>Bacillati</taxon>
        <taxon>Actinomycetota</taxon>
        <taxon>Actinomycetes</taxon>
        <taxon>Micrococcales</taxon>
        <taxon>Microbacteriaceae</taxon>
        <taxon>Cryobacterium</taxon>
    </lineage>
</organism>
<dbReference type="AlphaFoldDB" id="A0A317ZPC0"/>
<protein>
    <submittedName>
        <fullName evidence="2">Uncharacterized protein</fullName>
    </submittedName>
</protein>
<sequence>MTFVAAAVPRTEPWRDHDLQVLADAENVIVGVLFDDIVRTLVGSPTALGAGPVPMAVPRRGRMSSTPVRVGRQSSVTAWARSPPWMRADPETVNTRDD</sequence>
<evidence type="ECO:0000313" key="3">
    <source>
        <dbReference type="Proteomes" id="UP000246722"/>
    </source>
</evidence>
<reference evidence="2 3" key="1">
    <citation type="submission" date="2018-05" db="EMBL/GenBank/DDBJ databases">
        <title>Genetic diversity of glacier-inhabiting Cryobacterium bacteria in China and description of Cryobacterium mengkeensis sp. nov. and Arthrobacter glacialis sp. nov.</title>
        <authorList>
            <person name="Liu Q."/>
            <person name="Xin Y.-H."/>
        </authorList>
    </citation>
    <scope>NUCLEOTIDE SEQUENCE [LARGE SCALE GENOMIC DNA]</scope>
    <source>
        <strain evidence="2 3">SK-1</strain>
    </source>
</reference>